<dbReference type="Proteomes" id="UP000292452">
    <property type="component" value="Unassembled WGS sequence"/>
</dbReference>
<evidence type="ECO:0000313" key="3">
    <source>
        <dbReference type="Proteomes" id="UP000292452"/>
    </source>
</evidence>
<evidence type="ECO:0000256" key="1">
    <source>
        <dbReference type="SAM" id="MobiDB-lite"/>
    </source>
</evidence>
<sequence length="207" mass="22130">MTRTTGPGASGDAGSRDPLPQRLIERLRESVLEGESTDHLGSDERDPASRNGGNSRNDNRSETVPPDADAAETAAASTRTQRPGLRSPSGSPIAELPGLGPDLKAERGDEFETSERLEATIENDITQDAGNQLSEIIPEPLEKPTVHRRQEMSHSGLGRIVAGDGIGPQPPERGIDGLALRPLSASLRLNKCRAPQPLQPSTRKDQQ</sequence>
<comment type="caution">
    <text evidence="2">The sequence shown here is derived from an EMBL/GenBank/DDBJ whole genome shotgun (WGS) entry which is preliminary data.</text>
</comment>
<feature type="compositionally biased region" description="Low complexity" evidence="1">
    <location>
        <begin position="67"/>
        <end position="76"/>
    </location>
</feature>
<gene>
    <name evidence="2" type="ORF">EYS09_01225</name>
</gene>
<dbReference type="AlphaFoldDB" id="A0A4Q9I149"/>
<keyword evidence="3" id="KW-1185">Reference proteome</keyword>
<feature type="region of interest" description="Disordered" evidence="1">
    <location>
        <begin position="1"/>
        <end position="177"/>
    </location>
</feature>
<feature type="compositionally biased region" description="Basic and acidic residues" evidence="1">
    <location>
        <begin position="103"/>
        <end position="119"/>
    </location>
</feature>
<proteinExistence type="predicted"/>
<feature type="compositionally biased region" description="Basic and acidic residues" evidence="1">
    <location>
        <begin position="140"/>
        <end position="152"/>
    </location>
</feature>
<feature type="compositionally biased region" description="Polar residues" evidence="1">
    <location>
        <begin position="123"/>
        <end position="134"/>
    </location>
</feature>
<feature type="region of interest" description="Disordered" evidence="1">
    <location>
        <begin position="188"/>
        <end position="207"/>
    </location>
</feature>
<dbReference type="RefSeq" id="WP_131121909.1">
    <property type="nucleotide sequence ID" value="NZ_SIXH01000006.1"/>
</dbReference>
<organism evidence="2 3">
    <name type="scientific">Streptomyces kasugaensis</name>
    <dbReference type="NCBI Taxonomy" id="1946"/>
    <lineage>
        <taxon>Bacteria</taxon>
        <taxon>Bacillati</taxon>
        <taxon>Actinomycetota</taxon>
        <taxon>Actinomycetes</taxon>
        <taxon>Kitasatosporales</taxon>
        <taxon>Streptomycetaceae</taxon>
        <taxon>Streptomyces</taxon>
    </lineage>
</organism>
<accession>A0A4Q9I149</accession>
<feature type="compositionally biased region" description="Basic and acidic residues" evidence="1">
    <location>
        <begin position="23"/>
        <end position="48"/>
    </location>
</feature>
<protein>
    <submittedName>
        <fullName evidence="2">Uncharacterized protein</fullName>
    </submittedName>
</protein>
<dbReference type="EMBL" id="SIXH01000006">
    <property type="protein sequence ID" value="TBO61387.1"/>
    <property type="molecule type" value="Genomic_DNA"/>
</dbReference>
<name>A0A4Q9I149_STRKA</name>
<evidence type="ECO:0000313" key="2">
    <source>
        <dbReference type="EMBL" id="TBO61387.1"/>
    </source>
</evidence>
<reference evidence="2 3" key="1">
    <citation type="submission" date="2019-02" db="EMBL/GenBank/DDBJ databases">
        <title>Draft Genome Sequence of Streptomyces sp. AM-2504, identified by 16S rRNA comparative analysis as a Streptomyces Kasugaensis strain.</title>
        <authorList>
            <person name="Napolioni V."/>
            <person name="Giuliodori A.M."/>
            <person name="Spurio R."/>
            <person name="Fabbretti A."/>
        </authorList>
    </citation>
    <scope>NUCLEOTIDE SEQUENCE [LARGE SCALE GENOMIC DNA]</scope>
    <source>
        <strain evidence="2 3">AM-2504</strain>
    </source>
</reference>